<comment type="caution">
    <text evidence="2">The sequence shown here is derived from an EMBL/GenBank/DDBJ whole genome shotgun (WGS) entry which is preliminary data.</text>
</comment>
<reference evidence="2 3" key="1">
    <citation type="submission" date="2018-10" db="EMBL/GenBank/DDBJ databases">
        <title>Fifty Aureobasidium pullulans genomes reveal a recombining polyextremotolerant generalist.</title>
        <authorList>
            <person name="Gostincar C."/>
            <person name="Turk M."/>
            <person name="Zajc J."/>
            <person name="Gunde-Cimerman N."/>
        </authorList>
    </citation>
    <scope>NUCLEOTIDE SEQUENCE [LARGE SCALE GENOMIC DNA]</scope>
    <source>
        <strain evidence="2 3">EXF-10659</strain>
    </source>
</reference>
<organism evidence="2 3">
    <name type="scientific">Aureobasidium pullulans</name>
    <name type="common">Black yeast</name>
    <name type="synonym">Pullularia pullulans</name>
    <dbReference type="NCBI Taxonomy" id="5580"/>
    <lineage>
        <taxon>Eukaryota</taxon>
        <taxon>Fungi</taxon>
        <taxon>Dikarya</taxon>
        <taxon>Ascomycota</taxon>
        <taxon>Pezizomycotina</taxon>
        <taxon>Dothideomycetes</taxon>
        <taxon>Dothideomycetidae</taxon>
        <taxon>Dothideales</taxon>
        <taxon>Saccotheciaceae</taxon>
        <taxon>Aureobasidium</taxon>
    </lineage>
</organism>
<dbReference type="Proteomes" id="UP000308802">
    <property type="component" value="Unassembled WGS sequence"/>
</dbReference>
<dbReference type="AlphaFoldDB" id="A0A4S9A9R4"/>
<sequence>METQKRKSDDDASKDAESQDRIKKARVEQPEAPWSVYQIYEDTAKALRSSIQELNVATSKPHSTTDTDDYARTAIAYLPHVREISSMEGHLGLAWDLLTKIAEHALSPALSYQNPGRGGSAVPFMELDVDMLLLIKLRRERDNDTHWMSSILTKLEERRNFLLRFGLQGWFSRCIDHMRSALGRAAIVEEIPRMPEEGARAISPPPTSSEMMSLYRQTVRDIEKDIIMFSGSNGKRRKCSFKAEDYAVNAVRYIPTILDISVMGGRTGLFIAFLLMLRVSDTAYGSLGDYNEDCRNADSEEHYGELDDALCWLIRRVWLAIALVGYLYQVNEPDENEDEELSTDDALVELDDVLWALIERNVRDKRNLVAPNNAWMASTHSILTETRDRLEKYGVEYPFDNSITSLEKHICGDLVRGN</sequence>
<evidence type="ECO:0000313" key="2">
    <source>
        <dbReference type="EMBL" id="THW75929.1"/>
    </source>
</evidence>
<dbReference type="EMBL" id="QZAO01000080">
    <property type="protein sequence ID" value="THW75929.1"/>
    <property type="molecule type" value="Genomic_DNA"/>
</dbReference>
<accession>A0A4S9A9R4</accession>
<evidence type="ECO:0000256" key="1">
    <source>
        <dbReference type="SAM" id="MobiDB-lite"/>
    </source>
</evidence>
<evidence type="ECO:0000313" key="3">
    <source>
        <dbReference type="Proteomes" id="UP000308802"/>
    </source>
</evidence>
<feature type="region of interest" description="Disordered" evidence="1">
    <location>
        <begin position="1"/>
        <end position="30"/>
    </location>
</feature>
<protein>
    <submittedName>
        <fullName evidence="2">Uncharacterized protein</fullName>
    </submittedName>
</protein>
<feature type="compositionally biased region" description="Basic and acidic residues" evidence="1">
    <location>
        <begin position="1"/>
        <end position="29"/>
    </location>
</feature>
<name>A0A4S9A9R4_AURPU</name>
<proteinExistence type="predicted"/>
<gene>
    <name evidence="2" type="ORF">D6D19_03603</name>
</gene>